<protein>
    <submittedName>
        <fullName evidence="1">Uncharacterized protein</fullName>
    </submittedName>
</protein>
<reference evidence="1" key="1">
    <citation type="journal article" date="2015" name="Nature">
        <title>Complex archaea that bridge the gap between prokaryotes and eukaryotes.</title>
        <authorList>
            <person name="Spang A."/>
            <person name="Saw J.H."/>
            <person name="Jorgensen S.L."/>
            <person name="Zaremba-Niedzwiedzka K."/>
            <person name="Martijn J."/>
            <person name="Lind A.E."/>
            <person name="van Eijk R."/>
            <person name="Schleper C."/>
            <person name="Guy L."/>
            <person name="Ettema T.J."/>
        </authorList>
    </citation>
    <scope>NUCLEOTIDE SEQUENCE</scope>
</reference>
<organism evidence="1">
    <name type="scientific">marine sediment metagenome</name>
    <dbReference type="NCBI Taxonomy" id="412755"/>
    <lineage>
        <taxon>unclassified sequences</taxon>
        <taxon>metagenomes</taxon>
        <taxon>ecological metagenomes</taxon>
    </lineage>
</organism>
<evidence type="ECO:0000313" key="1">
    <source>
        <dbReference type="EMBL" id="KKN30582.1"/>
    </source>
</evidence>
<comment type="caution">
    <text evidence="1">The sequence shown here is derived from an EMBL/GenBank/DDBJ whole genome shotgun (WGS) entry which is preliminary data.</text>
</comment>
<dbReference type="EMBL" id="LAZR01002395">
    <property type="protein sequence ID" value="KKN30582.1"/>
    <property type="molecule type" value="Genomic_DNA"/>
</dbReference>
<gene>
    <name evidence="1" type="ORF">LCGC14_0832460</name>
</gene>
<accession>A0A0F9Q0Q3</accession>
<name>A0A0F9Q0Q3_9ZZZZ</name>
<proteinExistence type="predicted"/>
<sequence>MTIQLNGKPVAGFALGVDPDEDANRHFFDRYSIPHAAMGAMFEAAGVPPALAIGSHIAFELVENSLKRSVTSIWPDSRPDGWQNHVGDAASFAGGLVAARALKGTEGGKAALTGLVATAGAIWMWNLVQKHSWTTGRSAR</sequence>
<dbReference type="AlphaFoldDB" id="A0A0F9Q0Q3"/>